<dbReference type="Pfam" id="PF09754">
    <property type="entry name" value="PAC2"/>
    <property type="match status" value="1"/>
</dbReference>
<dbReference type="SUPFAM" id="SSF159659">
    <property type="entry name" value="Cgl1923-like"/>
    <property type="match status" value="1"/>
</dbReference>
<evidence type="ECO:0000313" key="2">
    <source>
        <dbReference type="Proteomes" id="UP001250214"/>
    </source>
</evidence>
<gene>
    <name evidence="1" type="ORF">RIF23_01325</name>
</gene>
<accession>A0ABU2H0U9</accession>
<name>A0ABU2H0U9_9ACTN</name>
<sequence length="283" mass="30537">MPELESVPELVEPVMVVAFEGWNDAGDVASGAVDHLATTWDAHNLLTLDADDYYDYQVARPRTSTVGGVSQGVVWPSTRVSVARPDGQPSDMVLVRGVEPNMRWRGFSSDLLTVARELDVRQVVLLGALLADAPHTRPVPVTTVASSSDLARSLNLEPTAYDGPTGILGVLQDTCAAAGLDSVALWAAVPHYFAQPPCPKGTLSLLRKVEDILDVTIPLGDLPEEARAWEHGVDELASEDSDIASYVRSLEEAKDAAELPEASGDAIAREFERYLRRRDTGHS</sequence>
<reference evidence="2" key="1">
    <citation type="submission" date="2023-07" db="EMBL/GenBank/DDBJ databases">
        <title>Novel species in the genus Lipingzhangella isolated from Sambhar Salt Lake.</title>
        <authorList>
            <person name="Jiya N."/>
            <person name="Kajale S."/>
            <person name="Sharma A."/>
        </authorList>
    </citation>
    <scope>NUCLEOTIDE SEQUENCE [LARGE SCALE GENOMIC DNA]</scope>
    <source>
        <strain evidence="2">LS1_29</strain>
    </source>
</reference>
<comment type="caution">
    <text evidence="1">The sequence shown here is derived from an EMBL/GenBank/DDBJ whole genome shotgun (WGS) entry which is preliminary data.</text>
</comment>
<dbReference type="RefSeq" id="WP_310910437.1">
    <property type="nucleotide sequence ID" value="NZ_JAVLVT010000001.1"/>
</dbReference>
<dbReference type="InterPro" id="IPR038389">
    <property type="entry name" value="PSMG2_sf"/>
</dbReference>
<protein>
    <submittedName>
        <fullName evidence="1">PAC2 family protein</fullName>
    </submittedName>
</protein>
<proteinExistence type="predicted"/>
<organism evidence="1 2">
    <name type="scientific">Lipingzhangella rawalii</name>
    <dbReference type="NCBI Taxonomy" id="2055835"/>
    <lineage>
        <taxon>Bacteria</taxon>
        <taxon>Bacillati</taxon>
        <taxon>Actinomycetota</taxon>
        <taxon>Actinomycetes</taxon>
        <taxon>Streptosporangiales</taxon>
        <taxon>Nocardiopsidaceae</taxon>
        <taxon>Lipingzhangella</taxon>
    </lineage>
</organism>
<evidence type="ECO:0000313" key="1">
    <source>
        <dbReference type="EMBL" id="MDS1268928.1"/>
    </source>
</evidence>
<keyword evidence="2" id="KW-1185">Reference proteome</keyword>
<dbReference type="EMBL" id="JAVLVT010000001">
    <property type="protein sequence ID" value="MDS1268928.1"/>
    <property type="molecule type" value="Genomic_DNA"/>
</dbReference>
<dbReference type="Gene3D" id="3.40.50.10900">
    <property type="entry name" value="PAC-like subunit"/>
    <property type="match status" value="1"/>
</dbReference>
<dbReference type="InterPro" id="IPR019151">
    <property type="entry name" value="Proteasome_assmbl_chaperone_2"/>
</dbReference>
<dbReference type="InterPro" id="IPR008492">
    <property type="entry name" value="Rv2714-like"/>
</dbReference>
<dbReference type="PIRSF" id="PIRSF028754">
    <property type="entry name" value="UCP028754"/>
    <property type="match status" value="1"/>
</dbReference>
<dbReference type="Proteomes" id="UP001250214">
    <property type="component" value="Unassembled WGS sequence"/>
</dbReference>